<dbReference type="InterPro" id="IPR052924">
    <property type="entry name" value="OsmC/Ohr_hydroprdx_reductase"/>
</dbReference>
<gene>
    <name evidence="1" type="ORF">Psuf_020860</name>
</gene>
<dbReference type="AlphaFoldDB" id="A0A6F8YFG3"/>
<keyword evidence="2" id="KW-1185">Reference proteome</keyword>
<dbReference type="InterPro" id="IPR015946">
    <property type="entry name" value="KH_dom-like_a/b"/>
</dbReference>
<dbReference type="Pfam" id="PF02566">
    <property type="entry name" value="OsmC"/>
    <property type="match status" value="1"/>
</dbReference>
<reference evidence="1 2" key="2">
    <citation type="submission" date="2020-03" db="EMBL/GenBank/DDBJ databases">
        <authorList>
            <person name="Ichikawa N."/>
            <person name="Kimura A."/>
            <person name="Kitahashi Y."/>
            <person name="Uohara A."/>
        </authorList>
    </citation>
    <scope>NUCLEOTIDE SEQUENCE [LARGE SCALE GENOMIC DNA]</scope>
    <source>
        <strain evidence="1 2">NBRC 105367</strain>
    </source>
</reference>
<reference evidence="1 2" key="1">
    <citation type="submission" date="2020-03" db="EMBL/GenBank/DDBJ databases">
        <title>Whole genome shotgun sequence of Phytohabitans suffuscus NBRC 105367.</title>
        <authorList>
            <person name="Komaki H."/>
            <person name="Tamura T."/>
        </authorList>
    </citation>
    <scope>NUCLEOTIDE SEQUENCE [LARGE SCALE GENOMIC DNA]</scope>
    <source>
        <strain evidence="1 2">NBRC 105367</strain>
    </source>
</reference>
<proteinExistence type="predicted"/>
<name>A0A6F8YFG3_9ACTN</name>
<sequence length="135" mass="14522">MTTVHATSTLEFGRFVVTARNNHLVVDSSPGRGGTGEAIQPVETFLAGLASCTASSFQYWAREKGVPVREVRVTVSAETNATGPAGFARIQVDVEAHGTTRTRLAAVEEAYRQTCPVYSTISATIPIELNIRGRR</sequence>
<dbReference type="InterPro" id="IPR036102">
    <property type="entry name" value="OsmC/Ohrsf"/>
</dbReference>
<dbReference type="Gene3D" id="3.30.300.20">
    <property type="match status" value="1"/>
</dbReference>
<dbReference type="KEGG" id="psuu:Psuf_020860"/>
<organism evidence="1 2">
    <name type="scientific">Phytohabitans suffuscus</name>
    <dbReference type="NCBI Taxonomy" id="624315"/>
    <lineage>
        <taxon>Bacteria</taxon>
        <taxon>Bacillati</taxon>
        <taxon>Actinomycetota</taxon>
        <taxon>Actinomycetes</taxon>
        <taxon>Micromonosporales</taxon>
        <taxon>Micromonosporaceae</taxon>
    </lineage>
</organism>
<dbReference type="SUPFAM" id="SSF82784">
    <property type="entry name" value="OsmC-like"/>
    <property type="match status" value="1"/>
</dbReference>
<dbReference type="RefSeq" id="WP_173156114.1">
    <property type="nucleotide sequence ID" value="NZ_AP022871.1"/>
</dbReference>
<dbReference type="EMBL" id="AP022871">
    <property type="protein sequence ID" value="BCB84773.1"/>
    <property type="molecule type" value="Genomic_DNA"/>
</dbReference>
<protein>
    <recommendedName>
        <fullName evidence="3">Osmotically inducible protein OsmC</fullName>
    </recommendedName>
</protein>
<dbReference type="PANTHER" id="PTHR35368">
    <property type="entry name" value="HYDROPEROXIDE REDUCTASE"/>
    <property type="match status" value="1"/>
</dbReference>
<accession>A0A6F8YFG3</accession>
<evidence type="ECO:0000313" key="2">
    <source>
        <dbReference type="Proteomes" id="UP000503011"/>
    </source>
</evidence>
<dbReference type="PANTHER" id="PTHR35368:SF1">
    <property type="entry name" value="HYDROPEROXIDE REDUCTASE"/>
    <property type="match status" value="1"/>
</dbReference>
<dbReference type="Proteomes" id="UP000503011">
    <property type="component" value="Chromosome"/>
</dbReference>
<evidence type="ECO:0000313" key="1">
    <source>
        <dbReference type="EMBL" id="BCB84773.1"/>
    </source>
</evidence>
<dbReference type="InterPro" id="IPR003718">
    <property type="entry name" value="OsmC/Ohr_fam"/>
</dbReference>
<evidence type="ECO:0008006" key="3">
    <source>
        <dbReference type="Google" id="ProtNLM"/>
    </source>
</evidence>